<proteinExistence type="predicted"/>
<dbReference type="Pfam" id="PF01494">
    <property type="entry name" value="FAD_binding_3"/>
    <property type="match status" value="1"/>
</dbReference>
<evidence type="ECO:0000313" key="7">
    <source>
        <dbReference type="Proteomes" id="UP000738349"/>
    </source>
</evidence>
<feature type="domain" description="FAD-binding" evidence="5">
    <location>
        <begin position="2"/>
        <end position="343"/>
    </location>
</feature>
<feature type="chain" id="PRO_5040444182" description="FAD-binding domain-containing protein" evidence="4">
    <location>
        <begin position="17"/>
        <end position="412"/>
    </location>
</feature>
<reference evidence="6" key="1">
    <citation type="journal article" date="2021" name="Nat. Commun.">
        <title>Genetic determinants of endophytism in the Arabidopsis root mycobiome.</title>
        <authorList>
            <person name="Mesny F."/>
            <person name="Miyauchi S."/>
            <person name="Thiergart T."/>
            <person name="Pickel B."/>
            <person name="Atanasova L."/>
            <person name="Karlsson M."/>
            <person name="Huettel B."/>
            <person name="Barry K.W."/>
            <person name="Haridas S."/>
            <person name="Chen C."/>
            <person name="Bauer D."/>
            <person name="Andreopoulos W."/>
            <person name="Pangilinan J."/>
            <person name="LaButti K."/>
            <person name="Riley R."/>
            <person name="Lipzen A."/>
            <person name="Clum A."/>
            <person name="Drula E."/>
            <person name="Henrissat B."/>
            <person name="Kohler A."/>
            <person name="Grigoriev I.V."/>
            <person name="Martin F.M."/>
            <person name="Hacquard S."/>
        </authorList>
    </citation>
    <scope>NUCLEOTIDE SEQUENCE</scope>
    <source>
        <strain evidence="6">MPI-CAGE-AT-0147</strain>
    </source>
</reference>
<keyword evidence="4" id="KW-0732">Signal</keyword>
<dbReference type="Gene3D" id="3.30.70.2450">
    <property type="match status" value="1"/>
</dbReference>
<dbReference type="GO" id="GO:0071949">
    <property type="term" value="F:FAD binding"/>
    <property type="evidence" value="ECO:0007669"/>
    <property type="project" value="InterPro"/>
</dbReference>
<dbReference type="PANTHER" id="PTHR43476">
    <property type="entry name" value="3-(3-HYDROXY-PHENYL)PROPIONATE/3-HYDROXYCINNAMIC ACID HYDROXYLASE"/>
    <property type="match status" value="1"/>
</dbReference>
<comment type="caution">
    <text evidence="6">The sequence shown here is derived from an EMBL/GenBank/DDBJ whole genome shotgun (WGS) entry which is preliminary data.</text>
</comment>
<keyword evidence="3" id="KW-0560">Oxidoreductase</keyword>
<accession>A0A9P9DRL4</accession>
<dbReference type="InterPro" id="IPR050631">
    <property type="entry name" value="PheA/TfdB_FAD_monoxygenase"/>
</dbReference>
<dbReference type="EMBL" id="JAGMUV010000021">
    <property type="protein sequence ID" value="KAH7124569.1"/>
    <property type="molecule type" value="Genomic_DNA"/>
</dbReference>
<keyword evidence="2" id="KW-0274">FAD</keyword>
<dbReference type="SUPFAM" id="SSF51905">
    <property type="entry name" value="FAD/NAD(P)-binding domain"/>
    <property type="match status" value="1"/>
</dbReference>
<protein>
    <recommendedName>
        <fullName evidence="5">FAD-binding domain-containing protein</fullName>
    </recommendedName>
</protein>
<dbReference type="GO" id="GO:0008688">
    <property type="term" value="F:3-(3-hydroxyphenyl)propionate hydroxylase activity"/>
    <property type="evidence" value="ECO:0007669"/>
    <property type="project" value="TreeGrafter"/>
</dbReference>
<evidence type="ECO:0000256" key="4">
    <source>
        <dbReference type="SAM" id="SignalP"/>
    </source>
</evidence>
<evidence type="ECO:0000313" key="6">
    <source>
        <dbReference type="EMBL" id="KAH7124569.1"/>
    </source>
</evidence>
<sequence>MKIIIVGAGPSGLLLALLLAKKGIDIEVMEKSRTLDKQPRATHYSAPAVYELARAGVADEIFSGGFVPRGVCWRKLDGSRLAGLDVKGVIPDDYPYKMVCYPLDKLGPLLLEHALELQNLQVHWSHEVLKVGQDDSCAWIEVNSPEGERKITADYIIGCDGAKSVVRRQLFGDDFPGFTWDEQIVATNTYYDFDQFGWSDSNFIIHPEHYFMAARISPHFGKEALWRITYGELPGLSQKELATRQPDKFRTFLPGHPEPDQYKIVNFAPYRIHQRCSKSLRVGRILLAADAAHLCNPFGGLGLTGGIADVGGLADCLIGIHQGCASEKILDHYDRVRRDIYDKTINPFSSENFRRVCKQDGELALQNDEFLRLCLKADKDTEFSRTLQLSIKDLLCHDFTQYYDKVTSNDST</sequence>
<evidence type="ECO:0000256" key="3">
    <source>
        <dbReference type="ARBA" id="ARBA00023002"/>
    </source>
</evidence>
<keyword evidence="1" id="KW-0285">Flavoprotein</keyword>
<dbReference type="OrthoDB" id="10016252at2759"/>
<dbReference type="InterPro" id="IPR002938">
    <property type="entry name" value="FAD-bd"/>
</dbReference>
<dbReference type="AlphaFoldDB" id="A0A9P9DRL4"/>
<dbReference type="PANTHER" id="PTHR43476:SF3">
    <property type="entry name" value="FAD-BINDING MONOOXYGENASE"/>
    <property type="match status" value="1"/>
</dbReference>
<dbReference type="Proteomes" id="UP000738349">
    <property type="component" value="Unassembled WGS sequence"/>
</dbReference>
<dbReference type="InterPro" id="IPR036188">
    <property type="entry name" value="FAD/NAD-bd_sf"/>
</dbReference>
<organism evidence="6 7">
    <name type="scientific">Dactylonectria macrodidyma</name>
    <dbReference type="NCBI Taxonomy" id="307937"/>
    <lineage>
        <taxon>Eukaryota</taxon>
        <taxon>Fungi</taxon>
        <taxon>Dikarya</taxon>
        <taxon>Ascomycota</taxon>
        <taxon>Pezizomycotina</taxon>
        <taxon>Sordariomycetes</taxon>
        <taxon>Hypocreomycetidae</taxon>
        <taxon>Hypocreales</taxon>
        <taxon>Nectriaceae</taxon>
        <taxon>Dactylonectria</taxon>
    </lineage>
</organism>
<dbReference type="GO" id="GO:0019622">
    <property type="term" value="P:3-(3-hydroxy)phenylpropionate catabolic process"/>
    <property type="evidence" value="ECO:0007669"/>
    <property type="project" value="TreeGrafter"/>
</dbReference>
<dbReference type="PRINTS" id="PR00420">
    <property type="entry name" value="RNGMNOXGNASE"/>
</dbReference>
<feature type="signal peptide" evidence="4">
    <location>
        <begin position="1"/>
        <end position="16"/>
    </location>
</feature>
<keyword evidence="7" id="KW-1185">Reference proteome</keyword>
<evidence type="ECO:0000259" key="5">
    <source>
        <dbReference type="Pfam" id="PF01494"/>
    </source>
</evidence>
<gene>
    <name evidence="6" type="ORF">EDB81DRAFT_911450</name>
</gene>
<name>A0A9P9DRL4_9HYPO</name>
<dbReference type="Gene3D" id="3.50.50.60">
    <property type="entry name" value="FAD/NAD(P)-binding domain"/>
    <property type="match status" value="1"/>
</dbReference>
<evidence type="ECO:0000256" key="1">
    <source>
        <dbReference type="ARBA" id="ARBA00022630"/>
    </source>
</evidence>
<evidence type="ECO:0000256" key="2">
    <source>
        <dbReference type="ARBA" id="ARBA00022827"/>
    </source>
</evidence>